<evidence type="ECO:0000256" key="3">
    <source>
        <dbReference type="ARBA" id="ARBA00022475"/>
    </source>
</evidence>
<feature type="transmembrane region" description="Helical" evidence="9">
    <location>
        <begin position="164"/>
        <end position="182"/>
    </location>
</feature>
<evidence type="ECO:0000256" key="4">
    <source>
        <dbReference type="ARBA" id="ARBA00022692"/>
    </source>
</evidence>
<sequence>MTDSAQIPAVFAVEPNPAVLATRRWSRRRAVLRALRHRSLSLGLVICTMLAFLAFVLPLFITVDPVAQDPMATFSPPTAVHLMGTDAFGRDLLARVLIGARTTMIASLSVVLLGALAGTTVGIVAGYVGGAVGFGIMRLIDLLLAFPGILLALTVTAILGPGLVNGVLAIAVILVPVFARLVEGATVEVRGLPYVEAARCAGASQARIILRYILPNVMSGIIVLTTTWLGIAALWVTALGFIGLGVQPPTPELGAILNDGQNYITLAWWITVFPGLFLSLFVVGVNLVGDGLRDELDPTLNRG</sequence>
<evidence type="ECO:0000256" key="2">
    <source>
        <dbReference type="ARBA" id="ARBA00022448"/>
    </source>
</evidence>
<evidence type="ECO:0000256" key="9">
    <source>
        <dbReference type="RuleBase" id="RU363032"/>
    </source>
</evidence>
<dbReference type="Gene3D" id="1.10.3720.10">
    <property type="entry name" value="MetI-like"/>
    <property type="match status" value="1"/>
</dbReference>
<feature type="transmembrane region" description="Helical" evidence="9">
    <location>
        <begin position="221"/>
        <end position="246"/>
    </location>
</feature>
<reference evidence="11 12" key="1">
    <citation type="submission" date="2016-10" db="EMBL/GenBank/DDBJ databases">
        <authorList>
            <person name="Varghese N."/>
            <person name="Submissions S."/>
        </authorList>
    </citation>
    <scope>NUCLEOTIDE SEQUENCE [LARGE SCALE GENOMIC DNA]</scope>
    <source>
        <strain evidence="11 12">DSM 26672</strain>
    </source>
</reference>
<evidence type="ECO:0000313" key="12">
    <source>
        <dbReference type="Proteomes" id="UP000199468"/>
    </source>
</evidence>
<keyword evidence="4 9" id="KW-0812">Transmembrane</keyword>
<comment type="subcellular location">
    <subcellularLocation>
        <location evidence="1 9">Cell membrane</location>
        <topology evidence="1 9">Multi-pass membrane protein</topology>
    </subcellularLocation>
</comment>
<gene>
    <name evidence="11" type="ORF">SAMN05421844_10296</name>
</gene>
<dbReference type="InterPro" id="IPR050366">
    <property type="entry name" value="BP-dependent_transpt_permease"/>
</dbReference>
<keyword evidence="12" id="KW-1185">Reference proteome</keyword>
<evidence type="ECO:0000313" key="11">
    <source>
        <dbReference type="EMBL" id="SDF82254.1"/>
    </source>
</evidence>
<comment type="similarity">
    <text evidence="9">Belongs to the binding-protein-dependent transport system permease family.</text>
</comment>
<comment type="caution">
    <text evidence="11">The sequence shown here is derived from an EMBL/GenBank/DDBJ whole genome shotgun (WGS) entry which is preliminary data.</text>
</comment>
<evidence type="ECO:0000256" key="8">
    <source>
        <dbReference type="ARBA" id="ARBA00023136"/>
    </source>
</evidence>
<dbReference type="EMBL" id="FNBZ01000002">
    <property type="protein sequence ID" value="SDF82254.1"/>
    <property type="molecule type" value="Genomic_DNA"/>
</dbReference>
<evidence type="ECO:0000256" key="5">
    <source>
        <dbReference type="ARBA" id="ARBA00022856"/>
    </source>
</evidence>
<dbReference type="RefSeq" id="WP_061971043.1">
    <property type="nucleotide sequence ID" value="NZ_FNBZ01000002.1"/>
</dbReference>
<evidence type="ECO:0000256" key="1">
    <source>
        <dbReference type="ARBA" id="ARBA00004651"/>
    </source>
</evidence>
<dbReference type="PANTHER" id="PTHR43386">
    <property type="entry name" value="OLIGOPEPTIDE TRANSPORT SYSTEM PERMEASE PROTEIN APPC"/>
    <property type="match status" value="1"/>
</dbReference>
<dbReference type="PROSITE" id="PS50928">
    <property type="entry name" value="ABC_TM1"/>
    <property type="match status" value="1"/>
</dbReference>
<feature type="transmembrane region" description="Helical" evidence="9">
    <location>
        <begin position="266"/>
        <end position="288"/>
    </location>
</feature>
<dbReference type="InterPro" id="IPR035906">
    <property type="entry name" value="MetI-like_sf"/>
</dbReference>
<dbReference type="PANTHER" id="PTHR43386:SF1">
    <property type="entry name" value="D,D-DIPEPTIDE TRANSPORT SYSTEM PERMEASE PROTEIN DDPC-RELATED"/>
    <property type="match status" value="1"/>
</dbReference>
<feature type="transmembrane region" description="Helical" evidence="9">
    <location>
        <begin position="39"/>
        <end position="61"/>
    </location>
</feature>
<evidence type="ECO:0000256" key="6">
    <source>
        <dbReference type="ARBA" id="ARBA00022927"/>
    </source>
</evidence>
<evidence type="ECO:0000259" key="10">
    <source>
        <dbReference type="PROSITE" id="PS50928"/>
    </source>
</evidence>
<dbReference type="SUPFAM" id="SSF161098">
    <property type="entry name" value="MetI-like"/>
    <property type="match status" value="1"/>
</dbReference>
<keyword evidence="6" id="KW-0653">Protein transport</keyword>
<keyword evidence="5" id="KW-0571">Peptide transport</keyword>
<dbReference type="Proteomes" id="UP000199468">
    <property type="component" value="Unassembled WGS sequence"/>
</dbReference>
<keyword evidence="7 9" id="KW-1133">Transmembrane helix</keyword>
<dbReference type="CDD" id="cd06261">
    <property type="entry name" value="TM_PBP2"/>
    <property type="match status" value="1"/>
</dbReference>
<name>A0ABY0NN14_9HYPH</name>
<dbReference type="Pfam" id="PF00528">
    <property type="entry name" value="BPD_transp_1"/>
    <property type="match status" value="1"/>
</dbReference>
<dbReference type="InterPro" id="IPR000515">
    <property type="entry name" value="MetI-like"/>
</dbReference>
<proteinExistence type="inferred from homology"/>
<keyword evidence="3" id="KW-1003">Cell membrane</keyword>
<protein>
    <submittedName>
        <fullName evidence="11">Peptide/nickel transport system permease protein/dipeptide transport system permease protein</fullName>
    </submittedName>
</protein>
<feature type="domain" description="ABC transmembrane type-1" evidence="10">
    <location>
        <begin position="100"/>
        <end position="289"/>
    </location>
</feature>
<keyword evidence="2 9" id="KW-0813">Transport</keyword>
<evidence type="ECO:0000256" key="7">
    <source>
        <dbReference type="ARBA" id="ARBA00022989"/>
    </source>
</evidence>
<accession>A0ABY0NN14</accession>
<organism evidence="11 12">
    <name type="scientific">Bosea robiniae</name>
    <dbReference type="NCBI Taxonomy" id="1036780"/>
    <lineage>
        <taxon>Bacteria</taxon>
        <taxon>Pseudomonadati</taxon>
        <taxon>Pseudomonadota</taxon>
        <taxon>Alphaproteobacteria</taxon>
        <taxon>Hyphomicrobiales</taxon>
        <taxon>Boseaceae</taxon>
        <taxon>Bosea</taxon>
    </lineage>
</organism>
<keyword evidence="8 9" id="KW-0472">Membrane</keyword>